<dbReference type="EMBL" id="AECV01000001">
    <property type="protein sequence ID" value="EFW30701.1"/>
    <property type="molecule type" value="Genomic_DNA"/>
</dbReference>
<dbReference type="Proteomes" id="UP000004633">
    <property type="component" value="Unassembled WGS sequence"/>
</dbReference>
<evidence type="ECO:0000256" key="2">
    <source>
        <dbReference type="ARBA" id="ARBA00022605"/>
    </source>
</evidence>
<evidence type="ECO:0000313" key="9">
    <source>
        <dbReference type="EMBL" id="EFW30701.1"/>
    </source>
</evidence>
<keyword evidence="7" id="KW-0963">Cytoplasm</keyword>
<dbReference type="InterPro" id="IPR012134">
    <property type="entry name" value="Glu-5-SA_DH"/>
</dbReference>
<gene>
    <name evidence="7 9" type="primary">proA</name>
    <name evidence="9" type="ORF">HMPREF9555_00330</name>
</gene>
<dbReference type="CDD" id="cd07079">
    <property type="entry name" value="ALDH_F18-19_ProA-GPR"/>
    <property type="match status" value="1"/>
</dbReference>
<dbReference type="HOGENOM" id="CLU_030231_0_0_9"/>
<organism evidence="9 10">
    <name type="scientific">Selenomonas artemidis F0399</name>
    <dbReference type="NCBI Taxonomy" id="749551"/>
    <lineage>
        <taxon>Bacteria</taxon>
        <taxon>Bacillati</taxon>
        <taxon>Bacillota</taxon>
        <taxon>Negativicutes</taxon>
        <taxon>Selenomonadales</taxon>
        <taxon>Selenomonadaceae</taxon>
        <taxon>Selenomonas</taxon>
    </lineage>
</organism>
<comment type="similarity">
    <text evidence="7">Belongs to the gamma-glutamyl phosphate reductase family.</text>
</comment>
<keyword evidence="4 7" id="KW-0521">NADP</keyword>
<dbReference type="InterPro" id="IPR000965">
    <property type="entry name" value="GPR_dom"/>
</dbReference>
<dbReference type="Pfam" id="PF00171">
    <property type="entry name" value="Aldedh"/>
    <property type="match status" value="2"/>
</dbReference>
<keyword evidence="5 7" id="KW-0560">Oxidoreductase</keyword>
<evidence type="ECO:0000256" key="5">
    <source>
        <dbReference type="ARBA" id="ARBA00023002"/>
    </source>
</evidence>
<proteinExistence type="inferred from homology"/>
<comment type="function">
    <text evidence="7">Catalyzes the NADPH-dependent reduction of L-glutamate 5-phosphate into L-glutamate 5-semialdehyde and phosphate. The product spontaneously undergoes cyclization to form 1-pyrroline-5-carboxylate.</text>
</comment>
<feature type="domain" description="Aldehyde dehydrogenase" evidence="8">
    <location>
        <begin position="5"/>
        <end position="283"/>
    </location>
</feature>
<accession>E7N037</accession>
<dbReference type="InterPro" id="IPR020593">
    <property type="entry name" value="G-glutamylP_reductase_CS"/>
</dbReference>
<dbReference type="GO" id="GO:0050661">
    <property type="term" value="F:NADP binding"/>
    <property type="evidence" value="ECO:0007669"/>
    <property type="project" value="InterPro"/>
</dbReference>
<dbReference type="GO" id="GO:0005737">
    <property type="term" value="C:cytoplasm"/>
    <property type="evidence" value="ECO:0007669"/>
    <property type="project" value="UniProtKB-SubCell"/>
</dbReference>
<dbReference type="PROSITE" id="PS01223">
    <property type="entry name" value="PROA"/>
    <property type="match status" value="1"/>
</dbReference>
<dbReference type="SUPFAM" id="SSF53720">
    <property type="entry name" value="ALDH-like"/>
    <property type="match status" value="1"/>
</dbReference>
<sequence length="423" mass="45065">MTIEQEIHTQAEAAKAASYPLAALPPGIRNDALCAMAQALTDCRAVILQANAADMEEAAAAGMKSSYLDRLHLDDARIEGMAEGLRLTAGLPDPLGREDFSVRRPNGLEIRRLRVPLGVIGIIYEARPNVTSDAVGLCIKSGNAVLLRGGSDALRSNRAVVDVLARAAYAAGVPHGAVQLLAMKDRAAVDVMTHLTGLLDVIIPRGGAGLIRRIVESSTVPVIETGAGVCHVYVDRAADLTTALRIVRDAKVSRPSVCNAAETLLVHEDAASAFLPRLAEVLRADGVELRGCARTLAILPDAVPAVEEDWRTEYGELILSVRVVPDIAAAIAHINRYNTGHSESIVTNDIHAAHRFQHEVDASTVYVNVSTRFTDGFEFGFGAEIGISTQKLHVRGPMGLDALTSTKYLVYGDGQVRSPADIP</sequence>
<dbReference type="InterPro" id="IPR016163">
    <property type="entry name" value="Ald_DH_C"/>
</dbReference>
<dbReference type="Gene3D" id="3.40.309.10">
    <property type="entry name" value="Aldehyde Dehydrogenase, Chain A, domain 2"/>
    <property type="match status" value="1"/>
</dbReference>
<evidence type="ECO:0000313" key="10">
    <source>
        <dbReference type="Proteomes" id="UP000004633"/>
    </source>
</evidence>
<dbReference type="STRING" id="749551.HMPREF9555_00330"/>
<dbReference type="PANTHER" id="PTHR11063">
    <property type="entry name" value="GLUTAMATE SEMIALDEHYDE DEHYDROGENASE"/>
    <property type="match status" value="1"/>
</dbReference>
<dbReference type="AlphaFoldDB" id="E7N037"/>
<evidence type="ECO:0000256" key="3">
    <source>
        <dbReference type="ARBA" id="ARBA00022650"/>
    </source>
</evidence>
<reference evidence="9 10" key="1">
    <citation type="submission" date="2010-08" db="EMBL/GenBank/DDBJ databases">
        <authorList>
            <person name="Weinstock G."/>
            <person name="Sodergren E."/>
            <person name="Clifton S."/>
            <person name="Fulton L."/>
            <person name="Fulton B."/>
            <person name="Courtney L."/>
            <person name="Fronick C."/>
            <person name="Harrison M."/>
            <person name="Strong C."/>
            <person name="Farmer C."/>
            <person name="Delahaunty K."/>
            <person name="Markovic C."/>
            <person name="Hall O."/>
            <person name="Minx P."/>
            <person name="Tomlinson C."/>
            <person name="Mitreva M."/>
            <person name="Hou S."/>
            <person name="Chen J."/>
            <person name="Wollam A."/>
            <person name="Pepin K.H."/>
            <person name="Johnson M."/>
            <person name="Bhonagiri V."/>
            <person name="Zhang X."/>
            <person name="Suruliraj S."/>
            <person name="Warren W."/>
            <person name="Chinwalla A."/>
            <person name="Mardis E.R."/>
            <person name="Wilson R.K."/>
        </authorList>
    </citation>
    <scope>NUCLEOTIDE SEQUENCE [LARGE SCALE GENOMIC DNA]</scope>
    <source>
        <strain evidence="9 10">F0399</strain>
    </source>
</reference>
<comment type="pathway">
    <text evidence="1 7">Amino-acid biosynthesis; L-proline biosynthesis; L-glutamate 5-semialdehyde from L-glutamate: step 2/2.</text>
</comment>
<dbReference type="PIRSF" id="PIRSF000151">
    <property type="entry name" value="GPR"/>
    <property type="match status" value="1"/>
</dbReference>
<dbReference type="InterPro" id="IPR015590">
    <property type="entry name" value="Aldehyde_DH_dom"/>
</dbReference>
<comment type="catalytic activity">
    <reaction evidence="6 7">
        <text>L-glutamate 5-semialdehyde + phosphate + NADP(+) = L-glutamyl 5-phosphate + NADPH + H(+)</text>
        <dbReference type="Rhea" id="RHEA:19541"/>
        <dbReference type="ChEBI" id="CHEBI:15378"/>
        <dbReference type="ChEBI" id="CHEBI:43474"/>
        <dbReference type="ChEBI" id="CHEBI:57783"/>
        <dbReference type="ChEBI" id="CHEBI:58066"/>
        <dbReference type="ChEBI" id="CHEBI:58274"/>
        <dbReference type="ChEBI" id="CHEBI:58349"/>
        <dbReference type="EC" id="1.2.1.41"/>
    </reaction>
</comment>
<dbReference type="GO" id="GO:0004350">
    <property type="term" value="F:glutamate-5-semialdehyde dehydrogenase activity"/>
    <property type="evidence" value="ECO:0007669"/>
    <property type="project" value="UniProtKB-UniRule"/>
</dbReference>
<keyword evidence="3 7" id="KW-0641">Proline biosynthesis</keyword>
<dbReference type="InterPro" id="IPR016162">
    <property type="entry name" value="Ald_DH_N"/>
</dbReference>
<comment type="subcellular location">
    <subcellularLocation>
        <location evidence="7">Cytoplasm</location>
    </subcellularLocation>
</comment>
<dbReference type="UniPathway" id="UPA00098">
    <property type="reaction ID" value="UER00360"/>
</dbReference>
<dbReference type="Gene3D" id="3.40.605.10">
    <property type="entry name" value="Aldehyde Dehydrogenase, Chain A, domain 1"/>
    <property type="match status" value="1"/>
</dbReference>
<dbReference type="EC" id="1.2.1.41" evidence="7"/>
<keyword evidence="10" id="KW-1185">Reference proteome</keyword>
<dbReference type="NCBIfam" id="NF001221">
    <property type="entry name" value="PRK00197.1"/>
    <property type="match status" value="1"/>
</dbReference>
<dbReference type="PANTHER" id="PTHR11063:SF8">
    <property type="entry name" value="DELTA-1-PYRROLINE-5-CARBOXYLATE SYNTHASE"/>
    <property type="match status" value="1"/>
</dbReference>
<evidence type="ECO:0000256" key="1">
    <source>
        <dbReference type="ARBA" id="ARBA00004985"/>
    </source>
</evidence>
<dbReference type="FunFam" id="3.40.309.10:FF:000006">
    <property type="entry name" value="Gamma-glutamyl phosphate reductase"/>
    <property type="match status" value="1"/>
</dbReference>
<name>E7N037_9FIRM</name>
<feature type="domain" description="Aldehyde dehydrogenase" evidence="8">
    <location>
        <begin position="318"/>
        <end position="380"/>
    </location>
</feature>
<dbReference type="GO" id="GO:0055129">
    <property type="term" value="P:L-proline biosynthetic process"/>
    <property type="evidence" value="ECO:0007669"/>
    <property type="project" value="UniProtKB-UniRule"/>
</dbReference>
<dbReference type="InterPro" id="IPR016161">
    <property type="entry name" value="Ald_DH/histidinol_DH"/>
</dbReference>
<dbReference type="NCBIfam" id="TIGR00407">
    <property type="entry name" value="proA"/>
    <property type="match status" value="1"/>
</dbReference>
<evidence type="ECO:0000259" key="8">
    <source>
        <dbReference type="Pfam" id="PF00171"/>
    </source>
</evidence>
<evidence type="ECO:0000256" key="6">
    <source>
        <dbReference type="ARBA" id="ARBA00049024"/>
    </source>
</evidence>
<evidence type="ECO:0000256" key="4">
    <source>
        <dbReference type="ARBA" id="ARBA00022857"/>
    </source>
</evidence>
<dbReference type="HAMAP" id="MF_00412">
    <property type="entry name" value="ProA"/>
    <property type="match status" value="1"/>
</dbReference>
<protein>
    <recommendedName>
        <fullName evidence="7">Gamma-glutamyl phosphate reductase</fullName>
        <shortName evidence="7">GPR</shortName>
        <ecNumber evidence="7">1.2.1.41</ecNumber>
    </recommendedName>
    <alternativeName>
        <fullName evidence="7">Glutamate-5-semialdehyde dehydrogenase</fullName>
    </alternativeName>
    <alternativeName>
        <fullName evidence="7">Glutamyl-gamma-semialdehyde dehydrogenase</fullName>
        <shortName evidence="7">GSA dehydrogenase</shortName>
    </alternativeName>
</protein>
<dbReference type="RefSeq" id="WP_009348988.1">
    <property type="nucleotide sequence ID" value="NZ_GL638127.1"/>
</dbReference>
<keyword evidence="2 7" id="KW-0028">Amino-acid biosynthesis</keyword>
<comment type="caution">
    <text evidence="9">The sequence shown here is derived from an EMBL/GenBank/DDBJ whole genome shotgun (WGS) entry which is preliminary data.</text>
</comment>
<evidence type="ECO:0000256" key="7">
    <source>
        <dbReference type="HAMAP-Rule" id="MF_00412"/>
    </source>
</evidence>